<dbReference type="InterPro" id="IPR008972">
    <property type="entry name" value="Cupredoxin"/>
</dbReference>
<dbReference type="PROSITE" id="PS51257">
    <property type="entry name" value="PROKAR_LIPOPROTEIN"/>
    <property type="match status" value="1"/>
</dbReference>
<proteinExistence type="predicted"/>
<dbReference type="InterPro" id="IPR052721">
    <property type="entry name" value="ET_Amicyanin"/>
</dbReference>
<feature type="domain" description="EfeO-type cupredoxin-like" evidence="3">
    <location>
        <begin position="88"/>
        <end position="146"/>
    </location>
</feature>
<reference evidence="4 5" key="1">
    <citation type="submission" date="2022-03" db="EMBL/GenBank/DDBJ databases">
        <title>Sinomonas sp. isolated from a soil.</title>
        <authorList>
            <person name="Han J."/>
            <person name="Kim D.-U."/>
        </authorList>
    </citation>
    <scope>NUCLEOTIDE SEQUENCE [LARGE SCALE GENOMIC DNA]</scope>
    <source>
        <strain evidence="4 5">5-5</strain>
    </source>
</reference>
<feature type="region of interest" description="Disordered" evidence="1">
    <location>
        <begin position="28"/>
        <end position="59"/>
    </location>
</feature>
<dbReference type="PANTHER" id="PTHR36507:SF1">
    <property type="entry name" value="BLL1555 PROTEIN"/>
    <property type="match status" value="1"/>
</dbReference>
<evidence type="ECO:0000313" key="4">
    <source>
        <dbReference type="EMBL" id="MCH6470125.1"/>
    </source>
</evidence>
<comment type="caution">
    <text evidence="4">The sequence shown here is derived from an EMBL/GenBank/DDBJ whole genome shotgun (WGS) entry which is preliminary data.</text>
</comment>
<evidence type="ECO:0000259" key="3">
    <source>
        <dbReference type="Pfam" id="PF13473"/>
    </source>
</evidence>
<evidence type="ECO:0000256" key="1">
    <source>
        <dbReference type="SAM" id="MobiDB-lite"/>
    </source>
</evidence>
<dbReference type="Proteomes" id="UP001202922">
    <property type="component" value="Unassembled WGS sequence"/>
</dbReference>
<accession>A0ABS9U1B6</accession>
<protein>
    <submittedName>
        <fullName evidence="4">Cupredoxin domain-containing protein</fullName>
    </submittedName>
</protein>
<evidence type="ECO:0000313" key="5">
    <source>
        <dbReference type="Proteomes" id="UP001202922"/>
    </source>
</evidence>
<dbReference type="PANTHER" id="PTHR36507">
    <property type="entry name" value="BLL1555 PROTEIN"/>
    <property type="match status" value="1"/>
</dbReference>
<dbReference type="Gene3D" id="2.60.40.420">
    <property type="entry name" value="Cupredoxins - blue copper proteins"/>
    <property type="match status" value="1"/>
</dbReference>
<dbReference type="Pfam" id="PF13473">
    <property type="entry name" value="Cupredoxin_1"/>
    <property type="match status" value="1"/>
</dbReference>
<dbReference type="InterPro" id="IPR028096">
    <property type="entry name" value="EfeO_Cupredoxin"/>
</dbReference>
<feature type="signal peptide" evidence="2">
    <location>
        <begin position="1"/>
        <end position="25"/>
    </location>
</feature>
<dbReference type="SUPFAM" id="SSF49503">
    <property type="entry name" value="Cupredoxins"/>
    <property type="match status" value="1"/>
</dbReference>
<keyword evidence="2" id="KW-0732">Signal</keyword>
<gene>
    <name evidence="4" type="ORF">L0M17_09065</name>
</gene>
<keyword evidence="5" id="KW-1185">Reference proteome</keyword>
<evidence type="ECO:0000256" key="2">
    <source>
        <dbReference type="SAM" id="SignalP"/>
    </source>
</evidence>
<dbReference type="RefSeq" id="WP_241053642.1">
    <property type="nucleotide sequence ID" value="NZ_JAKZBV010000001.1"/>
</dbReference>
<dbReference type="EMBL" id="JAKZBV010000001">
    <property type="protein sequence ID" value="MCH6470125.1"/>
    <property type="molecule type" value="Genomic_DNA"/>
</dbReference>
<name>A0ABS9U1B6_9MICC</name>
<sequence length="147" mass="14623">MSLIRARGRRLAAVAFLTGVAALGAAGCSAPGEGGPSTAQASPAHGHPTMDPGMAMGTPTGNGMPAAAVTIHIRGSAYSDPGPVAPGATVTVMNMDSQTHTVTADDGSFHAVAAPGESVAFTAPTMPGTYPYHCEYHPGMHAALTIQ</sequence>
<organism evidence="4 5">
    <name type="scientific">Sinomonas terrae</name>
    <dbReference type="NCBI Taxonomy" id="2908838"/>
    <lineage>
        <taxon>Bacteria</taxon>
        <taxon>Bacillati</taxon>
        <taxon>Actinomycetota</taxon>
        <taxon>Actinomycetes</taxon>
        <taxon>Micrococcales</taxon>
        <taxon>Micrococcaceae</taxon>
        <taxon>Sinomonas</taxon>
    </lineage>
</organism>
<feature type="chain" id="PRO_5045641085" evidence="2">
    <location>
        <begin position="26"/>
        <end position="147"/>
    </location>
</feature>